<evidence type="ECO:0000256" key="3">
    <source>
        <dbReference type="ARBA" id="ARBA00022679"/>
    </source>
</evidence>
<dbReference type="Gene3D" id="3.90.176.10">
    <property type="entry name" value="Toxin ADP-ribosyltransferase, Chain A, domain 1"/>
    <property type="match status" value="1"/>
</dbReference>
<dbReference type="InterPro" id="IPR000768">
    <property type="entry name" value="ART"/>
</dbReference>
<dbReference type="GO" id="GO:0106274">
    <property type="term" value="F:NAD+-protein-arginine ADP-ribosyltransferase activity"/>
    <property type="evidence" value="ECO:0007669"/>
    <property type="project" value="UniProtKB-EC"/>
</dbReference>
<protein>
    <recommendedName>
        <fullName evidence="6">NAD(P)(+)--arginine ADP-ribosyltransferase</fullName>
        <ecNumber evidence="6">2.4.2.31</ecNumber>
    </recommendedName>
    <alternativeName>
        <fullName evidence="6">Mono(ADP-ribosyl)transferase</fullName>
    </alternativeName>
</protein>
<dbReference type="EMBL" id="CAJNXB010002902">
    <property type="protein sequence ID" value="CAF3286830.1"/>
    <property type="molecule type" value="Genomic_DNA"/>
</dbReference>
<reference evidence="13" key="1">
    <citation type="submission" date="2021-02" db="EMBL/GenBank/DDBJ databases">
        <authorList>
            <person name="Nowell W R."/>
        </authorList>
    </citation>
    <scope>NUCLEOTIDE SEQUENCE</scope>
</reference>
<evidence type="ECO:0000256" key="6">
    <source>
        <dbReference type="RuleBase" id="RU361228"/>
    </source>
</evidence>
<evidence type="ECO:0000313" key="13">
    <source>
        <dbReference type="EMBL" id="CAF4880017.1"/>
    </source>
</evidence>
<evidence type="ECO:0000256" key="4">
    <source>
        <dbReference type="ARBA" id="ARBA00022695"/>
    </source>
</evidence>
<keyword evidence="3 6" id="KW-0808">Transferase</keyword>
<evidence type="ECO:0000256" key="7">
    <source>
        <dbReference type="SAM" id="MobiDB-lite"/>
    </source>
</evidence>
<evidence type="ECO:0000313" key="12">
    <source>
        <dbReference type="EMBL" id="CAF4538364.1"/>
    </source>
</evidence>
<evidence type="ECO:0000313" key="11">
    <source>
        <dbReference type="EMBL" id="CAF4491216.1"/>
    </source>
</evidence>
<dbReference type="Proteomes" id="UP000663851">
    <property type="component" value="Unassembled WGS sequence"/>
</dbReference>
<dbReference type="EMBL" id="CAJOBR010008490">
    <property type="protein sequence ID" value="CAF4880017.1"/>
    <property type="molecule type" value="Genomic_DNA"/>
</dbReference>
<evidence type="ECO:0000256" key="2">
    <source>
        <dbReference type="ARBA" id="ARBA00022676"/>
    </source>
</evidence>
<dbReference type="OrthoDB" id="10285682at2759"/>
<evidence type="ECO:0000256" key="1">
    <source>
        <dbReference type="ARBA" id="ARBA00009558"/>
    </source>
</evidence>
<keyword evidence="6" id="KW-0520">NAD</keyword>
<dbReference type="EMBL" id="CAJOBP010008624">
    <property type="protein sequence ID" value="CAF4538364.1"/>
    <property type="molecule type" value="Genomic_DNA"/>
</dbReference>
<dbReference type="EMBL" id="CAJOBO010003394">
    <property type="protein sequence ID" value="CAF4491216.1"/>
    <property type="molecule type" value="Genomic_DNA"/>
</dbReference>
<dbReference type="GO" id="GO:0016779">
    <property type="term" value="F:nucleotidyltransferase activity"/>
    <property type="evidence" value="ECO:0007669"/>
    <property type="project" value="UniProtKB-KW"/>
</dbReference>
<dbReference type="EMBL" id="CAJNYT010005747">
    <property type="protein sequence ID" value="CAF3771489.1"/>
    <property type="molecule type" value="Genomic_DNA"/>
</dbReference>
<name>A0A821TX11_9BILA</name>
<dbReference type="Proteomes" id="UP000663825">
    <property type="component" value="Unassembled WGS sequence"/>
</dbReference>
<evidence type="ECO:0000256" key="5">
    <source>
        <dbReference type="ARBA" id="ARBA00047597"/>
    </source>
</evidence>
<evidence type="ECO:0000313" key="14">
    <source>
        <dbReference type="Proteomes" id="UP000663848"/>
    </source>
</evidence>
<dbReference type="EMBL" id="CAJNYD010004666">
    <property type="protein sequence ID" value="CAF3621083.1"/>
    <property type="molecule type" value="Genomic_DNA"/>
</dbReference>
<dbReference type="Pfam" id="PF01129">
    <property type="entry name" value="ART"/>
    <property type="match status" value="1"/>
</dbReference>
<evidence type="ECO:0000313" key="10">
    <source>
        <dbReference type="EMBL" id="CAF3771489.1"/>
    </source>
</evidence>
<dbReference type="EC" id="2.4.2.31" evidence="6"/>
<organism evidence="13 14">
    <name type="scientific">Rotaria socialis</name>
    <dbReference type="NCBI Taxonomy" id="392032"/>
    <lineage>
        <taxon>Eukaryota</taxon>
        <taxon>Metazoa</taxon>
        <taxon>Spiralia</taxon>
        <taxon>Gnathifera</taxon>
        <taxon>Rotifera</taxon>
        <taxon>Eurotatoria</taxon>
        <taxon>Bdelloidea</taxon>
        <taxon>Philodinida</taxon>
        <taxon>Philodinidae</taxon>
        <taxon>Rotaria</taxon>
    </lineage>
</organism>
<comment type="similarity">
    <text evidence="1 6">Belongs to the Arg-specific ADP-ribosyltransferase family.</text>
</comment>
<dbReference type="AlphaFoldDB" id="A0A821TX11"/>
<dbReference type="Proteomes" id="UP000663872">
    <property type="component" value="Unassembled WGS sequence"/>
</dbReference>
<evidence type="ECO:0000313" key="9">
    <source>
        <dbReference type="EMBL" id="CAF3621083.1"/>
    </source>
</evidence>
<comment type="catalytic activity">
    <reaction evidence="5 6">
        <text>L-arginyl-[protein] + NAD(+) = N(omega)-(ADP-D-ribosyl)-L-arginyl-[protein] + nicotinamide + H(+)</text>
        <dbReference type="Rhea" id="RHEA:19149"/>
        <dbReference type="Rhea" id="RHEA-COMP:10532"/>
        <dbReference type="Rhea" id="RHEA-COMP:15087"/>
        <dbReference type="ChEBI" id="CHEBI:15378"/>
        <dbReference type="ChEBI" id="CHEBI:17154"/>
        <dbReference type="ChEBI" id="CHEBI:29965"/>
        <dbReference type="ChEBI" id="CHEBI:57540"/>
        <dbReference type="ChEBI" id="CHEBI:142554"/>
        <dbReference type="EC" id="2.4.2.31"/>
    </reaction>
</comment>
<feature type="region of interest" description="Disordered" evidence="7">
    <location>
        <begin position="41"/>
        <end position="66"/>
    </location>
</feature>
<dbReference type="Proteomes" id="UP000663833">
    <property type="component" value="Unassembled WGS sequence"/>
</dbReference>
<accession>A0A821TX11</accession>
<gene>
    <name evidence="10" type="ORF">GRG538_LOCUS32529</name>
    <name evidence="11" type="ORF">HFQ381_LOCUS27040</name>
    <name evidence="9" type="ORF">LUA448_LOCUS31429</name>
    <name evidence="13" type="ORF">QYT958_LOCUS29286</name>
    <name evidence="8" type="ORF">TIS948_LOCUS17249</name>
    <name evidence="12" type="ORF">UJA718_LOCUS28609</name>
</gene>
<proteinExistence type="inferred from homology"/>
<dbReference type="Proteomes" id="UP000663873">
    <property type="component" value="Unassembled WGS sequence"/>
</dbReference>
<keyword evidence="4" id="KW-0548">Nucleotidyltransferase</keyword>
<sequence>MHGTSDSLNDSILPQDENQTTGFWNRLVQIGNSWKTFPYPTSLKKDNSESTSPSTSTKEPEKTLEETLGESLKRKIYGAEDLDLHDILRSIGKITWSERQLLIDKNEKILEITKSFHKPFENITEFSSIVDQVDVIKEFCSHFPIKDELNKTFEKYLENARLYNDPKYIIKAYTCHNEFTKRLNAHLATNAYHSIKLYCTILNCPALHLTKDYVDAFTYIIFHPKLKEYRVKNEKVYRGTVLDDEKLIKELQPGEIILTTTYLSTTRDSEVAEIFCAVDSNNSKKISVFCTYALHNTSRCSALDISKLSHFDTEEEILLLRYVPFKIVSVKRAEQDGRIDIYFEEYAENVLDPNQSESNNHNSIPMHNIQPGFGRLSSADIQDELNDSCL</sequence>
<keyword evidence="15" id="KW-1185">Reference proteome</keyword>
<dbReference type="PROSITE" id="PS51996">
    <property type="entry name" value="TR_MART"/>
    <property type="match status" value="1"/>
</dbReference>
<keyword evidence="6" id="KW-0521">NADP</keyword>
<comment type="caution">
    <text evidence="13">The sequence shown here is derived from an EMBL/GenBank/DDBJ whole genome shotgun (WGS) entry which is preliminary data.</text>
</comment>
<dbReference type="Proteomes" id="UP000663848">
    <property type="component" value="Unassembled WGS sequence"/>
</dbReference>
<evidence type="ECO:0000313" key="15">
    <source>
        <dbReference type="Proteomes" id="UP000663873"/>
    </source>
</evidence>
<evidence type="ECO:0000313" key="8">
    <source>
        <dbReference type="EMBL" id="CAF3286830.1"/>
    </source>
</evidence>
<dbReference type="SUPFAM" id="SSF56399">
    <property type="entry name" value="ADP-ribosylation"/>
    <property type="match status" value="1"/>
</dbReference>
<keyword evidence="2 6" id="KW-0328">Glycosyltransferase</keyword>